<dbReference type="RefSeq" id="WP_344403950.1">
    <property type="nucleotide sequence ID" value="NZ_BAAASG010000014.1"/>
</dbReference>
<dbReference type="Proteomes" id="UP001501777">
    <property type="component" value="Unassembled WGS sequence"/>
</dbReference>
<evidence type="ECO:0000313" key="1">
    <source>
        <dbReference type="EMBL" id="GAA2507600.1"/>
    </source>
</evidence>
<sequence>MDVQPPVVPPVVVLAPQADGGRRVTIRGKRVGTAYTLFDVLDFLHSAGLPADEDRAVDDPELIDWRGGGPYVWNGTT</sequence>
<dbReference type="EMBL" id="BAAASG010000014">
    <property type="protein sequence ID" value="GAA2507600.1"/>
    <property type="molecule type" value="Genomic_DNA"/>
</dbReference>
<comment type="caution">
    <text evidence="1">The sequence shown here is derived from an EMBL/GenBank/DDBJ whole genome shotgun (WGS) entry which is preliminary data.</text>
</comment>
<reference evidence="2" key="1">
    <citation type="journal article" date="2019" name="Int. J. Syst. Evol. Microbiol.">
        <title>The Global Catalogue of Microorganisms (GCM) 10K type strain sequencing project: providing services to taxonomists for standard genome sequencing and annotation.</title>
        <authorList>
            <consortium name="The Broad Institute Genomics Platform"/>
            <consortium name="The Broad Institute Genome Sequencing Center for Infectious Disease"/>
            <person name="Wu L."/>
            <person name="Ma J."/>
        </authorList>
    </citation>
    <scope>NUCLEOTIDE SEQUENCE [LARGE SCALE GENOMIC DNA]</scope>
    <source>
        <strain evidence="2">JCM 4395</strain>
    </source>
</reference>
<keyword evidence="2" id="KW-1185">Reference proteome</keyword>
<accession>A0ABP5ZZ66</accession>
<name>A0ABP5ZZ66_STRLO</name>
<gene>
    <name evidence="1" type="ORF">GCM10010276_60840</name>
</gene>
<proteinExistence type="predicted"/>
<organism evidence="1 2">
    <name type="scientific">Streptomyces longisporus</name>
    <dbReference type="NCBI Taxonomy" id="1948"/>
    <lineage>
        <taxon>Bacteria</taxon>
        <taxon>Bacillati</taxon>
        <taxon>Actinomycetota</taxon>
        <taxon>Actinomycetes</taxon>
        <taxon>Kitasatosporales</taxon>
        <taxon>Streptomycetaceae</taxon>
        <taxon>Streptomyces</taxon>
    </lineage>
</organism>
<protein>
    <submittedName>
        <fullName evidence="1">Uncharacterized protein</fullName>
    </submittedName>
</protein>
<evidence type="ECO:0000313" key="2">
    <source>
        <dbReference type="Proteomes" id="UP001501777"/>
    </source>
</evidence>